<dbReference type="OMA" id="NVGIYHD"/>
<dbReference type="GeneID" id="5479973"/>
<sequence length="241" mass="27243">MGVIRTLDRYLGLAIEANSVSYCLVVDDVMRKVGSISLQCASVEHSVRISDTFHMLRESLPTPDDTTLSDPVCFVGMRGDTLNARSTFALRRGYNRCRIRTIVECQSSSIFGSTPVVFKERELYHTIGRITNERISDSCTLVECARKRLPMLYNLDKSHFAGIAIAWSTAICLKRRMELESMKLDESFMRVVESRVKRDRIVCGLVSALERETDSGTASELQDALRSRINSLVDRHLDKLL</sequence>
<dbReference type="Proteomes" id="UP000002173">
    <property type="component" value="Unassembled WGS sequence"/>
</dbReference>
<dbReference type="InParanoid" id="A7ANM0"/>
<keyword evidence="2" id="KW-1185">Reference proteome</keyword>
<dbReference type="VEuPathDB" id="PiroplasmaDB:BBOV_III005930"/>
<reference evidence="2" key="3">
    <citation type="journal article" date="2021" name="Int. J. Parasitol.">
        <title>Comparative analysis of gene expression between Babesia bovis blood stages and kinetes allowed by improved genome annotation.</title>
        <authorList>
            <person name="Ueti M.W."/>
            <person name="Johnson W.C."/>
            <person name="Kappmeyer L.S."/>
            <person name="Herndon D.R."/>
            <person name="Mousel M.R."/>
            <person name="Reif K.E."/>
            <person name="Taus N.S."/>
            <person name="Ifeonu O.O."/>
            <person name="Silva J.C."/>
            <person name="Suarez C.E."/>
            <person name="Brayton K.A."/>
        </authorList>
    </citation>
    <scope>NUCLEOTIDE SEQUENCE [LARGE SCALE GENOMIC DNA]</scope>
</reference>
<accession>A7ANM0</accession>
<reference evidence="1 2" key="1">
    <citation type="journal article" date="2007" name="PLoS Pathog.">
        <title>Genome sequence of Babesia bovis and comparative analysis of apicomplexan hemoprotozoa.</title>
        <authorList>
            <person name="Brayton K.A."/>
            <person name="Lau A.O.T."/>
            <person name="Herndon D.R."/>
            <person name="Hannick L."/>
            <person name="Kappmeyer L.S."/>
            <person name="Berens S.J."/>
            <person name="Bidwell S.L."/>
            <person name="Brown W.C."/>
            <person name="Crabtree J."/>
            <person name="Fadrosh D."/>
            <person name="Feldblum T."/>
            <person name="Forberger H.A."/>
            <person name="Haas B.J."/>
            <person name="Howell J.M."/>
            <person name="Khouri H."/>
            <person name="Koo H."/>
            <person name="Mann D.J."/>
            <person name="Norimine J."/>
            <person name="Paulsen I.T."/>
            <person name="Radune D."/>
            <person name="Ren Q."/>
            <person name="Smith R.K. Jr."/>
            <person name="Suarez C.E."/>
            <person name="White O."/>
            <person name="Wortman J.R."/>
            <person name="Knowles D.P. Jr."/>
            <person name="McElwain T.F."/>
            <person name="Nene V.M."/>
        </authorList>
    </citation>
    <scope>NUCLEOTIDE SEQUENCE [LARGE SCALE GENOMIC DNA]</scope>
    <source>
        <strain evidence="1">T2Bo</strain>
    </source>
</reference>
<gene>
    <name evidence="1" type="ORF">BBOV_III005930</name>
</gene>
<comment type="caution">
    <text evidence="1">The sequence shown here is derived from an EMBL/GenBank/DDBJ whole genome shotgun (WGS) entry which is preliminary data.</text>
</comment>
<evidence type="ECO:0000313" key="1">
    <source>
        <dbReference type="EMBL" id="EDO08154.1"/>
    </source>
</evidence>
<evidence type="ECO:0000313" key="2">
    <source>
        <dbReference type="Proteomes" id="UP000002173"/>
    </source>
</evidence>
<proteinExistence type="predicted"/>
<protein>
    <submittedName>
        <fullName evidence="1">Uncharacterized protein</fullName>
    </submittedName>
</protein>
<organism evidence="1 2">
    <name type="scientific">Babesia bovis</name>
    <dbReference type="NCBI Taxonomy" id="5865"/>
    <lineage>
        <taxon>Eukaryota</taxon>
        <taxon>Sar</taxon>
        <taxon>Alveolata</taxon>
        <taxon>Apicomplexa</taxon>
        <taxon>Aconoidasida</taxon>
        <taxon>Piroplasmida</taxon>
        <taxon>Babesiidae</taxon>
        <taxon>Babesia</taxon>
    </lineage>
</organism>
<dbReference type="KEGG" id="bbo:BBOV_III005930"/>
<dbReference type="eggNOG" id="ENOG502QXI9">
    <property type="taxonomic scope" value="Eukaryota"/>
</dbReference>
<name>A7ANM0_BABBO</name>
<dbReference type="RefSeq" id="XP_001611722.1">
    <property type="nucleotide sequence ID" value="XM_001611672.1"/>
</dbReference>
<reference evidence="2" key="2">
    <citation type="journal article" date="2020" name="Data Brief">
        <title>Transcriptome dataset of Babesia bovis life stages within vertebrate and invertebrate hosts.</title>
        <authorList>
            <person name="Ueti M.W."/>
            <person name="Johnson W.C."/>
            <person name="Kappmeyer L.S."/>
            <person name="Herndon D.R."/>
            <person name="Mousel M.R."/>
            <person name="Reif K.E."/>
            <person name="Taus N.S."/>
            <person name="Ifeonu O.O."/>
            <person name="Silva J.C."/>
            <person name="Suarez C.E."/>
            <person name="Brayton K.A."/>
        </authorList>
    </citation>
    <scope>NUCLEOTIDE SEQUENCE [LARGE SCALE GENOMIC DNA]</scope>
</reference>
<dbReference type="AlphaFoldDB" id="A7ANM0"/>
<dbReference type="EMBL" id="AAXT01000001">
    <property type="protein sequence ID" value="EDO08154.1"/>
    <property type="molecule type" value="Genomic_DNA"/>
</dbReference>